<evidence type="ECO:0000313" key="3">
    <source>
        <dbReference type="Proteomes" id="UP000474296"/>
    </source>
</evidence>
<reference evidence="2 3" key="1">
    <citation type="submission" date="2020-01" db="EMBL/GenBank/DDBJ databases">
        <title>Spongiivirga citrea KCTC 32990T.</title>
        <authorList>
            <person name="Wang G."/>
        </authorList>
    </citation>
    <scope>NUCLEOTIDE SEQUENCE [LARGE SCALE GENOMIC DNA]</scope>
    <source>
        <strain evidence="2 3">KCTC 32990</strain>
    </source>
</reference>
<gene>
    <name evidence="2" type="ORF">GWK10_13345</name>
</gene>
<dbReference type="PANTHER" id="PTHR11011">
    <property type="entry name" value="MALE STERILITY PROTEIN 2-RELATED"/>
    <property type="match status" value="1"/>
</dbReference>
<dbReference type="Pfam" id="PF07993">
    <property type="entry name" value="NAD_binding_4"/>
    <property type="match status" value="1"/>
</dbReference>
<dbReference type="GO" id="GO:0080019">
    <property type="term" value="F:alcohol-forming very long-chain fatty acyl-CoA reductase activity"/>
    <property type="evidence" value="ECO:0007669"/>
    <property type="project" value="InterPro"/>
</dbReference>
<comment type="caution">
    <text evidence="2">The sequence shown here is derived from an EMBL/GenBank/DDBJ whole genome shotgun (WGS) entry which is preliminary data.</text>
</comment>
<dbReference type="EMBL" id="JAABOQ010000005">
    <property type="protein sequence ID" value="NER18204.1"/>
    <property type="molecule type" value="Genomic_DNA"/>
</dbReference>
<proteinExistence type="predicted"/>
<evidence type="ECO:0000313" key="2">
    <source>
        <dbReference type="EMBL" id="NER18204.1"/>
    </source>
</evidence>
<organism evidence="2 3">
    <name type="scientific">Spongiivirga citrea</name>
    <dbReference type="NCBI Taxonomy" id="1481457"/>
    <lineage>
        <taxon>Bacteria</taxon>
        <taxon>Pseudomonadati</taxon>
        <taxon>Bacteroidota</taxon>
        <taxon>Flavobacteriia</taxon>
        <taxon>Flavobacteriales</taxon>
        <taxon>Flavobacteriaceae</taxon>
        <taxon>Spongiivirga</taxon>
    </lineage>
</organism>
<accession>A0A6M0CQA3</accession>
<dbReference type="RefSeq" id="WP_164032881.1">
    <property type="nucleotide sequence ID" value="NZ_JAABOQ010000005.1"/>
</dbReference>
<dbReference type="Gene3D" id="3.40.50.720">
    <property type="entry name" value="NAD(P)-binding Rossmann-like Domain"/>
    <property type="match status" value="1"/>
</dbReference>
<dbReference type="InterPro" id="IPR013120">
    <property type="entry name" value="FAR_NAD-bd"/>
</dbReference>
<dbReference type="AlphaFoldDB" id="A0A6M0CQA3"/>
<evidence type="ECO:0000259" key="1">
    <source>
        <dbReference type="Pfam" id="PF07993"/>
    </source>
</evidence>
<dbReference type="InterPro" id="IPR036291">
    <property type="entry name" value="NAD(P)-bd_dom_sf"/>
</dbReference>
<dbReference type="Proteomes" id="UP000474296">
    <property type="component" value="Unassembled WGS sequence"/>
</dbReference>
<feature type="domain" description="Thioester reductase (TE)" evidence="1">
    <location>
        <begin position="5"/>
        <end position="253"/>
    </location>
</feature>
<dbReference type="InterPro" id="IPR026055">
    <property type="entry name" value="FAR"/>
</dbReference>
<sequence>MNILLTGATGTLGSNLLYKLLLREDIEKLYLLVRDKKGTTAKARLTKILSSKTAPKEIRNSIQKQLHKIAVFNSDEFFKPENYIDTSAEIFCIHSAGFVNLSTNKAHKDEIFSENFDFTKRIFECFKPYVSKFVYISTAYSIGDIGGLIPNTFHTKNAKPNFRNFYEESKYLAEQYLLKNAKTANIQLQILRPSVLGGNIFENSQYFISKYMVYYLLAKFFHNNPFVNDSIRIAINKNTGLNIIPVDYAASIIEKAFTMNIKELNIVHSTSTNLFNGIQRIAETVNFKKLEIVSPSLNILESFSSKLETLYYNSIGIHLEPYLTSTPYEYDTRLLESILPIPLYDTVDYLEHTVAYAKERAFRNKRW</sequence>
<dbReference type="SUPFAM" id="SSF51735">
    <property type="entry name" value="NAD(P)-binding Rossmann-fold domains"/>
    <property type="match status" value="1"/>
</dbReference>
<name>A0A6M0CQA3_9FLAO</name>
<protein>
    <submittedName>
        <fullName evidence="2">NAD-dependent epimerase/dehydratase family protein</fullName>
    </submittedName>
</protein>
<keyword evidence="3" id="KW-1185">Reference proteome</keyword>